<reference evidence="2" key="1">
    <citation type="journal article" date="2022" name="Plant J.">
        <title>Strategies of tolerance reflected in two North American maple genomes.</title>
        <authorList>
            <person name="McEvoy S.L."/>
            <person name="Sezen U.U."/>
            <person name="Trouern-Trend A."/>
            <person name="McMahon S.M."/>
            <person name="Schaberg P.G."/>
            <person name="Yang J."/>
            <person name="Wegrzyn J.L."/>
            <person name="Swenson N.G."/>
        </authorList>
    </citation>
    <scope>NUCLEOTIDE SEQUENCE</scope>
    <source>
        <strain evidence="2">NS2018</strain>
    </source>
</reference>
<name>A0AA39SAL7_ACESA</name>
<proteinExistence type="predicted"/>
<dbReference type="InterPro" id="IPR025322">
    <property type="entry name" value="PADRE_dom"/>
</dbReference>
<dbReference type="Pfam" id="PF14009">
    <property type="entry name" value="PADRE"/>
    <property type="match status" value="1"/>
</dbReference>
<dbReference type="PANTHER" id="PTHR37381">
    <property type="entry name" value="PENTATRICOPEPTIDE REPEAT (PPR) SUPERFAMILY PROTEIN"/>
    <property type="match status" value="1"/>
</dbReference>
<comment type="caution">
    <text evidence="2">The sequence shown here is derived from an EMBL/GenBank/DDBJ whole genome shotgun (WGS) entry which is preliminary data.</text>
</comment>
<accession>A0AA39SAL7</accession>
<sequence length="362" mass="39584">MSLLTLTRIHNSRACENNKNCKELVHNGELLSQRNGRYWIAVQIHPNLVRVLTDSGTILEFKCPKLVGEVLESYPGYGIFLRSHASSPLADHEGLISWRFYYLLPMEKENVVLEIEAGVAGPALAWAVEVKVGVAGSILTCAEAGAVGPAYAWAVEVEDGAAVLALLEVPEDMIHQENVSENSSFVDRRRWSRPDVSIYTSLVQGLAASLKVSDALRLIDNICRVGVSPGEEIVSCAKCRYKYELVSGEIVSIDSEEISMDIPAWKRGLRFLQIMKQSIPAAVHSIVVQTLSGMACTHKFATETVDLPQKKNEKGLPQFLSVAAVTSLAVGTTLNTDFSPVESTSLKVSRSNRYHAAAFISI</sequence>
<evidence type="ECO:0000313" key="2">
    <source>
        <dbReference type="EMBL" id="KAK0587207.1"/>
    </source>
</evidence>
<reference evidence="2" key="2">
    <citation type="submission" date="2023-06" db="EMBL/GenBank/DDBJ databases">
        <authorList>
            <person name="Swenson N.G."/>
            <person name="Wegrzyn J.L."/>
            <person name="Mcevoy S.L."/>
        </authorList>
    </citation>
    <scope>NUCLEOTIDE SEQUENCE</scope>
    <source>
        <strain evidence="2">NS2018</strain>
        <tissue evidence="2">Leaf</tissue>
    </source>
</reference>
<dbReference type="EMBL" id="JAUESC010000382">
    <property type="protein sequence ID" value="KAK0587207.1"/>
    <property type="molecule type" value="Genomic_DNA"/>
</dbReference>
<dbReference type="PROSITE" id="PS51375">
    <property type="entry name" value="PPR"/>
    <property type="match status" value="1"/>
</dbReference>
<dbReference type="Proteomes" id="UP001168877">
    <property type="component" value="Unassembled WGS sequence"/>
</dbReference>
<dbReference type="AlphaFoldDB" id="A0AA39SAL7"/>
<evidence type="ECO:0000256" key="1">
    <source>
        <dbReference type="PROSITE-ProRule" id="PRU00708"/>
    </source>
</evidence>
<dbReference type="PANTHER" id="PTHR37381:SF1">
    <property type="entry name" value="PENTATRICOPEPTIDE REPEAT (PPR) SUPERFAMILY PROTEIN"/>
    <property type="match status" value="1"/>
</dbReference>
<dbReference type="InterPro" id="IPR002885">
    <property type="entry name" value="PPR_rpt"/>
</dbReference>
<evidence type="ECO:0000313" key="3">
    <source>
        <dbReference type="Proteomes" id="UP001168877"/>
    </source>
</evidence>
<protein>
    <submittedName>
        <fullName evidence="2">Uncharacterized protein</fullName>
    </submittedName>
</protein>
<organism evidence="2 3">
    <name type="scientific">Acer saccharum</name>
    <name type="common">Sugar maple</name>
    <dbReference type="NCBI Taxonomy" id="4024"/>
    <lineage>
        <taxon>Eukaryota</taxon>
        <taxon>Viridiplantae</taxon>
        <taxon>Streptophyta</taxon>
        <taxon>Embryophyta</taxon>
        <taxon>Tracheophyta</taxon>
        <taxon>Spermatophyta</taxon>
        <taxon>Magnoliopsida</taxon>
        <taxon>eudicotyledons</taxon>
        <taxon>Gunneridae</taxon>
        <taxon>Pentapetalae</taxon>
        <taxon>rosids</taxon>
        <taxon>malvids</taxon>
        <taxon>Sapindales</taxon>
        <taxon>Sapindaceae</taxon>
        <taxon>Hippocastanoideae</taxon>
        <taxon>Acereae</taxon>
        <taxon>Acer</taxon>
    </lineage>
</organism>
<keyword evidence="3" id="KW-1185">Reference proteome</keyword>
<gene>
    <name evidence="2" type="ORF">LWI29_019167</name>
</gene>
<feature type="repeat" description="PPR" evidence="1">
    <location>
        <begin position="195"/>
        <end position="229"/>
    </location>
</feature>